<evidence type="ECO:0000256" key="8">
    <source>
        <dbReference type="ARBA" id="ARBA00022695"/>
    </source>
</evidence>
<dbReference type="Pfam" id="PF00817">
    <property type="entry name" value="IMS"/>
    <property type="match status" value="1"/>
</dbReference>
<keyword evidence="11" id="KW-0227">DNA damage</keyword>
<dbReference type="GO" id="GO:0003887">
    <property type="term" value="F:DNA-directed DNA polymerase activity"/>
    <property type="evidence" value="ECO:0007669"/>
    <property type="project" value="UniProtKB-KW"/>
</dbReference>
<evidence type="ECO:0000256" key="14">
    <source>
        <dbReference type="ARBA" id="ARBA00023125"/>
    </source>
</evidence>
<keyword evidence="9" id="KW-0235">DNA replication</keyword>
<dbReference type="EMBL" id="DRLD01000121">
    <property type="protein sequence ID" value="HED09940.1"/>
    <property type="molecule type" value="Genomic_DNA"/>
</dbReference>
<dbReference type="PANTHER" id="PTHR11076:SF33">
    <property type="entry name" value="DNA POLYMERASE KAPPA"/>
    <property type="match status" value="1"/>
</dbReference>
<dbReference type="InterPro" id="IPR050116">
    <property type="entry name" value="DNA_polymerase-Y"/>
</dbReference>
<keyword evidence="14" id="KW-0238">DNA-binding</keyword>
<evidence type="ECO:0000256" key="16">
    <source>
        <dbReference type="ARBA" id="ARBA00049244"/>
    </source>
</evidence>
<keyword evidence="5" id="KW-0515">Mutator protein</keyword>
<dbReference type="InterPro" id="IPR043502">
    <property type="entry name" value="DNA/RNA_pol_sf"/>
</dbReference>
<dbReference type="Gene3D" id="3.30.1490.100">
    <property type="entry name" value="DNA polymerase, Y-family, little finger domain"/>
    <property type="match status" value="1"/>
</dbReference>
<keyword evidence="12" id="KW-0460">Magnesium</keyword>
<evidence type="ECO:0000256" key="7">
    <source>
        <dbReference type="ARBA" id="ARBA00022679"/>
    </source>
</evidence>
<keyword evidence="15" id="KW-0234">DNA repair</keyword>
<dbReference type="AlphaFoldDB" id="A0A7V1LL13"/>
<dbReference type="GO" id="GO:0006260">
    <property type="term" value="P:DNA replication"/>
    <property type="evidence" value="ECO:0007669"/>
    <property type="project" value="UniProtKB-KW"/>
</dbReference>
<keyword evidence="8" id="KW-0548">Nucleotidyltransferase</keyword>
<dbReference type="InterPro" id="IPR053848">
    <property type="entry name" value="IMS_HHH_1"/>
</dbReference>
<gene>
    <name evidence="18" type="ORF">ENJ10_04575</name>
</gene>
<dbReference type="InterPro" id="IPR043128">
    <property type="entry name" value="Rev_trsase/Diguanyl_cyclase"/>
</dbReference>
<dbReference type="InterPro" id="IPR022880">
    <property type="entry name" value="DNApol_IV"/>
</dbReference>
<comment type="caution">
    <text evidence="18">The sequence shown here is derived from an EMBL/GenBank/DDBJ whole genome shotgun (WGS) entry which is preliminary data.</text>
</comment>
<dbReference type="CDD" id="cd03586">
    <property type="entry name" value="PolY_Pol_IV_kappa"/>
    <property type="match status" value="1"/>
</dbReference>
<evidence type="ECO:0000256" key="11">
    <source>
        <dbReference type="ARBA" id="ARBA00022763"/>
    </source>
</evidence>
<comment type="cofactor">
    <cofactor evidence="1">
        <name>Mg(2+)</name>
        <dbReference type="ChEBI" id="CHEBI:18420"/>
    </cofactor>
</comment>
<keyword evidence="6" id="KW-0963">Cytoplasm</keyword>
<evidence type="ECO:0000256" key="6">
    <source>
        <dbReference type="ARBA" id="ARBA00022490"/>
    </source>
</evidence>
<evidence type="ECO:0000256" key="15">
    <source>
        <dbReference type="ARBA" id="ARBA00023204"/>
    </source>
</evidence>
<feature type="non-terminal residue" evidence="18">
    <location>
        <position position="1"/>
    </location>
</feature>
<dbReference type="Gene3D" id="3.30.70.270">
    <property type="match status" value="1"/>
</dbReference>
<dbReference type="Pfam" id="PF21999">
    <property type="entry name" value="IMS_HHH_1"/>
    <property type="match status" value="1"/>
</dbReference>
<evidence type="ECO:0000313" key="18">
    <source>
        <dbReference type="EMBL" id="HED09940.1"/>
    </source>
</evidence>
<sequence>LREIYLRYTPRVEFTSLDDAYLDIGDSVHLFGSPVYMAREIRREAEEKTGVSLSFGIGGSKMIARIASGLDKPRGINHITPEHEKAFLRELAVEHLPGVGRRVKEKLVDLHIFTVGQLAALPRLAVEQMLGKNGRTLWKLANGIDEREVERKVVPRQISRETSFPRDTGDEKAILGGLQYLTERIARRLREQSLSARTVGLKLGYADFSRAARAKSLERASSDGAEIFGMVRYLYGQMRLKRVHIRHIGVSVTQVRDKSVQETLFDGPRRAEALNSAVDELRERFGFMAVMPAETLQLKSRYRNDAHGYILHNPALTR</sequence>
<dbReference type="GO" id="GO:0003684">
    <property type="term" value="F:damaged DNA binding"/>
    <property type="evidence" value="ECO:0007669"/>
    <property type="project" value="InterPro"/>
</dbReference>
<evidence type="ECO:0000256" key="9">
    <source>
        <dbReference type="ARBA" id="ARBA00022705"/>
    </source>
</evidence>
<evidence type="ECO:0000256" key="1">
    <source>
        <dbReference type="ARBA" id="ARBA00001946"/>
    </source>
</evidence>
<dbReference type="InterPro" id="IPR036775">
    <property type="entry name" value="DNA_pol_Y-fam_lit_finger_sf"/>
</dbReference>
<comment type="catalytic activity">
    <reaction evidence="16">
        <text>DNA(n) + a 2'-deoxyribonucleoside 5'-triphosphate = DNA(n+1) + diphosphate</text>
        <dbReference type="Rhea" id="RHEA:22508"/>
        <dbReference type="Rhea" id="RHEA-COMP:17339"/>
        <dbReference type="Rhea" id="RHEA-COMP:17340"/>
        <dbReference type="ChEBI" id="CHEBI:33019"/>
        <dbReference type="ChEBI" id="CHEBI:61560"/>
        <dbReference type="ChEBI" id="CHEBI:173112"/>
        <dbReference type="EC" id="2.7.7.7"/>
    </reaction>
</comment>
<dbReference type="EC" id="2.7.7.7" evidence="4"/>
<keyword evidence="13" id="KW-0239">DNA-directed DNA polymerase</keyword>
<evidence type="ECO:0000259" key="17">
    <source>
        <dbReference type="PROSITE" id="PS50173"/>
    </source>
</evidence>
<dbReference type="PROSITE" id="PS50173">
    <property type="entry name" value="UMUC"/>
    <property type="match status" value="1"/>
</dbReference>
<dbReference type="GO" id="GO:0009432">
    <property type="term" value="P:SOS response"/>
    <property type="evidence" value="ECO:0007669"/>
    <property type="project" value="TreeGrafter"/>
</dbReference>
<organism evidence="18">
    <name type="scientific">Caldithrix abyssi</name>
    <dbReference type="NCBI Taxonomy" id="187145"/>
    <lineage>
        <taxon>Bacteria</taxon>
        <taxon>Pseudomonadati</taxon>
        <taxon>Calditrichota</taxon>
        <taxon>Calditrichia</taxon>
        <taxon>Calditrichales</taxon>
        <taxon>Calditrichaceae</taxon>
        <taxon>Caldithrix</taxon>
    </lineage>
</organism>
<dbReference type="PANTHER" id="PTHR11076">
    <property type="entry name" value="DNA REPAIR POLYMERASE UMUC / TRANSFERASE FAMILY MEMBER"/>
    <property type="match status" value="1"/>
</dbReference>
<protein>
    <recommendedName>
        <fullName evidence="4">DNA-directed DNA polymerase</fullName>
        <ecNumber evidence="4">2.7.7.7</ecNumber>
    </recommendedName>
</protein>
<dbReference type="Proteomes" id="UP000886005">
    <property type="component" value="Unassembled WGS sequence"/>
</dbReference>
<evidence type="ECO:0000256" key="3">
    <source>
        <dbReference type="ARBA" id="ARBA00010945"/>
    </source>
</evidence>
<dbReference type="Gene3D" id="1.10.150.20">
    <property type="entry name" value="5' to 3' exonuclease, C-terminal subdomain"/>
    <property type="match status" value="1"/>
</dbReference>
<accession>A0A7V1LL13</accession>
<dbReference type="SUPFAM" id="SSF100879">
    <property type="entry name" value="Lesion bypass DNA polymerase (Y-family), little finger domain"/>
    <property type="match status" value="1"/>
</dbReference>
<evidence type="ECO:0000256" key="5">
    <source>
        <dbReference type="ARBA" id="ARBA00022457"/>
    </source>
</evidence>
<dbReference type="GO" id="GO:0046872">
    <property type="term" value="F:metal ion binding"/>
    <property type="evidence" value="ECO:0007669"/>
    <property type="project" value="UniProtKB-KW"/>
</dbReference>
<dbReference type="GO" id="GO:0042276">
    <property type="term" value="P:error-prone translesion synthesis"/>
    <property type="evidence" value="ECO:0007669"/>
    <property type="project" value="TreeGrafter"/>
</dbReference>
<comment type="similarity">
    <text evidence="3">Belongs to the DNA polymerase type-Y family.</text>
</comment>
<dbReference type="Pfam" id="PF11799">
    <property type="entry name" value="IMS_C"/>
    <property type="match status" value="1"/>
</dbReference>
<keyword evidence="7" id="KW-0808">Transferase</keyword>
<name>A0A7V1LL13_CALAY</name>
<evidence type="ECO:0000256" key="13">
    <source>
        <dbReference type="ARBA" id="ARBA00022932"/>
    </source>
</evidence>
<evidence type="ECO:0000256" key="2">
    <source>
        <dbReference type="ARBA" id="ARBA00004496"/>
    </source>
</evidence>
<evidence type="ECO:0000256" key="4">
    <source>
        <dbReference type="ARBA" id="ARBA00012417"/>
    </source>
</evidence>
<reference evidence="18" key="1">
    <citation type="journal article" date="2020" name="mSystems">
        <title>Genome- and Community-Level Interaction Insights into Carbon Utilization and Element Cycling Functions of Hydrothermarchaeota in Hydrothermal Sediment.</title>
        <authorList>
            <person name="Zhou Z."/>
            <person name="Liu Y."/>
            <person name="Xu W."/>
            <person name="Pan J."/>
            <person name="Luo Z.H."/>
            <person name="Li M."/>
        </authorList>
    </citation>
    <scope>NUCLEOTIDE SEQUENCE [LARGE SCALE GENOMIC DNA]</scope>
    <source>
        <strain evidence="18">HyVt-456</strain>
    </source>
</reference>
<evidence type="ECO:0000256" key="10">
    <source>
        <dbReference type="ARBA" id="ARBA00022723"/>
    </source>
</evidence>
<dbReference type="InterPro" id="IPR017961">
    <property type="entry name" value="DNA_pol_Y-fam_little_finger"/>
</dbReference>
<keyword evidence="10" id="KW-0479">Metal-binding</keyword>
<dbReference type="GO" id="GO:0005829">
    <property type="term" value="C:cytosol"/>
    <property type="evidence" value="ECO:0007669"/>
    <property type="project" value="TreeGrafter"/>
</dbReference>
<dbReference type="SUPFAM" id="SSF56672">
    <property type="entry name" value="DNA/RNA polymerases"/>
    <property type="match status" value="1"/>
</dbReference>
<dbReference type="InterPro" id="IPR001126">
    <property type="entry name" value="UmuC"/>
</dbReference>
<comment type="subcellular location">
    <subcellularLocation>
        <location evidence="2">Cytoplasm</location>
    </subcellularLocation>
</comment>
<feature type="domain" description="UmuC" evidence="17">
    <location>
        <begin position="1"/>
        <end position="100"/>
    </location>
</feature>
<evidence type="ECO:0000256" key="12">
    <source>
        <dbReference type="ARBA" id="ARBA00022842"/>
    </source>
</evidence>
<proteinExistence type="inferred from homology"/>
<dbReference type="GO" id="GO:0006281">
    <property type="term" value="P:DNA repair"/>
    <property type="evidence" value="ECO:0007669"/>
    <property type="project" value="UniProtKB-KW"/>
</dbReference>